<keyword evidence="2" id="KW-1185">Reference proteome</keyword>
<sequence>MRVEVVEKPVDRIVERVRIETKQVQSSPAEAAQIVLASPRACRTVLESLAADADSGRLNAGAHAPTLRAAQRLLTSLRRARLING</sequence>
<proteinExistence type="predicted"/>
<dbReference type="Proteomes" id="UP000192566">
    <property type="component" value="Unassembled WGS sequence"/>
</dbReference>
<protein>
    <submittedName>
        <fullName evidence="1">Uncharacterized protein</fullName>
    </submittedName>
</protein>
<organism evidence="1 2">
    <name type="scientific">Mycobacterium heidelbergense</name>
    <dbReference type="NCBI Taxonomy" id="53376"/>
    <lineage>
        <taxon>Bacteria</taxon>
        <taxon>Bacillati</taxon>
        <taxon>Actinomycetota</taxon>
        <taxon>Actinomycetes</taxon>
        <taxon>Mycobacteriales</taxon>
        <taxon>Mycobacteriaceae</taxon>
        <taxon>Mycobacterium</taxon>
        <taxon>Mycobacterium simiae complex</taxon>
    </lineage>
</organism>
<reference evidence="1 2" key="1">
    <citation type="submission" date="2017-02" db="EMBL/GenBank/DDBJ databases">
        <title>The new phylogeny of genus Mycobacterium.</title>
        <authorList>
            <person name="Tortoli E."/>
            <person name="Trovato A."/>
            <person name="Cirillo D.M."/>
        </authorList>
    </citation>
    <scope>NUCLEOTIDE SEQUENCE [LARGE SCALE GENOMIC DNA]</scope>
    <source>
        <strain evidence="1 2">DSM 44471</strain>
    </source>
</reference>
<accession>A0A1X0DRQ5</accession>
<gene>
    <name evidence="1" type="ORF">BST25_06065</name>
</gene>
<evidence type="ECO:0000313" key="2">
    <source>
        <dbReference type="Proteomes" id="UP000192566"/>
    </source>
</evidence>
<comment type="caution">
    <text evidence="1">The sequence shown here is derived from an EMBL/GenBank/DDBJ whole genome shotgun (WGS) entry which is preliminary data.</text>
</comment>
<dbReference type="AlphaFoldDB" id="A0A1X0DRQ5"/>
<dbReference type="EMBL" id="MVHR01000006">
    <property type="protein sequence ID" value="ORA75056.1"/>
    <property type="molecule type" value="Genomic_DNA"/>
</dbReference>
<evidence type="ECO:0000313" key="1">
    <source>
        <dbReference type="EMBL" id="ORA75056.1"/>
    </source>
</evidence>
<name>A0A1X0DRQ5_MYCHE</name>